<protein>
    <submittedName>
        <fullName evidence="1">Uncharacterized protein</fullName>
    </submittedName>
</protein>
<dbReference type="AlphaFoldDB" id="A0AAE1EED2"/>
<feature type="non-terminal residue" evidence="1">
    <location>
        <position position="1"/>
    </location>
</feature>
<comment type="caution">
    <text evidence="1">The sequence shown here is derived from an EMBL/GenBank/DDBJ whole genome shotgun (WGS) entry which is preliminary data.</text>
</comment>
<proteinExistence type="predicted"/>
<evidence type="ECO:0000313" key="2">
    <source>
        <dbReference type="Proteomes" id="UP001286313"/>
    </source>
</evidence>
<reference evidence="1" key="1">
    <citation type="submission" date="2023-10" db="EMBL/GenBank/DDBJ databases">
        <title>Genome assemblies of two species of porcelain crab, Petrolisthes cinctipes and Petrolisthes manimaculis (Anomura: Porcellanidae).</title>
        <authorList>
            <person name="Angst P."/>
        </authorList>
    </citation>
    <scope>NUCLEOTIDE SEQUENCE</scope>
    <source>
        <strain evidence="1">PB745_01</strain>
        <tissue evidence="1">Gill</tissue>
    </source>
</reference>
<gene>
    <name evidence="1" type="ORF">Pcinc_044437</name>
</gene>
<keyword evidence="2" id="KW-1185">Reference proteome</keyword>
<dbReference type="EMBL" id="JAWQEG010009359">
    <property type="protein sequence ID" value="KAK3848787.1"/>
    <property type="molecule type" value="Genomic_DNA"/>
</dbReference>
<dbReference type="Proteomes" id="UP001286313">
    <property type="component" value="Unassembled WGS sequence"/>
</dbReference>
<sequence>MYTKTRAHLTLRLDLMGLVVHAHTSRLDQSQRRSTMTSPGQPHLTLSLAAAAAAAAESELKERD</sequence>
<name>A0AAE1EED2_PETCI</name>
<evidence type="ECO:0000313" key="1">
    <source>
        <dbReference type="EMBL" id="KAK3848787.1"/>
    </source>
</evidence>
<organism evidence="1 2">
    <name type="scientific">Petrolisthes cinctipes</name>
    <name type="common">Flat porcelain crab</name>
    <dbReference type="NCBI Taxonomy" id="88211"/>
    <lineage>
        <taxon>Eukaryota</taxon>
        <taxon>Metazoa</taxon>
        <taxon>Ecdysozoa</taxon>
        <taxon>Arthropoda</taxon>
        <taxon>Crustacea</taxon>
        <taxon>Multicrustacea</taxon>
        <taxon>Malacostraca</taxon>
        <taxon>Eumalacostraca</taxon>
        <taxon>Eucarida</taxon>
        <taxon>Decapoda</taxon>
        <taxon>Pleocyemata</taxon>
        <taxon>Anomura</taxon>
        <taxon>Galatheoidea</taxon>
        <taxon>Porcellanidae</taxon>
        <taxon>Petrolisthes</taxon>
    </lineage>
</organism>
<accession>A0AAE1EED2</accession>